<feature type="region of interest" description="Disordered" evidence="1">
    <location>
        <begin position="161"/>
        <end position="215"/>
    </location>
</feature>
<dbReference type="OrthoDB" id="10429566at2759"/>
<feature type="signal peptide" evidence="2">
    <location>
        <begin position="1"/>
        <end position="20"/>
    </location>
</feature>
<evidence type="ECO:0000313" key="5">
    <source>
        <dbReference type="Proteomes" id="UP000230605"/>
    </source>
</evidence>
<evidence type="ECO:0000313" key="3">
    <source>
        <dbReference type="EMBL" id="PIA92969.1"/>
    </source>
</evidence>
<dbReference type="PROSITE" id="PS00141">
    <property type="entry name" value="ASP_PROTEASE"/>
    <property type="match status" value="1"/>
</dbReference>
<gene>
    <name evidence="3" type="ORF">CB0940_04132</name>
    <name evidence="4" type="ORF">RHO25_005971</name>
</gene>
<dbReference type="EMBL" id="LKMD01000105">
    <property type="protein sequence ID" value="PIA92969.1"/>
    <property type="molecule type" value="Genomic_DNA"/>
</dbReference>
<dbReference type="AlphaFoldDB" id="A0A2G5HKA1"/>
<feature type="region of interest" description="Disordered" evidence="1">
    <location>
        <begin position="386"/>
        <end position="419"/>
    </location>
</feature>
<evidence type="ECO:0000313" key="6">
    <source>
        <dbReference type="Proteomes" id="UP001302367"/>
    </source>
</evidence>
<protein>
    <recommendedName>
        <fullName evidence="7">Peptidase A2 domain-containing protein</fullName>
    </recommendedName>
</protein>
<name>A0A2G5HKA1_CERBT</name>
<organism evidence="3 5">
    <name type="scientific">Cercospora beticola</name>
    <name type="common">Sugarbeet leaf spot fungus</name>
    <dbReference type="NCBI Taxonomy" id="122368"/>
    <lineage>
        <taxon>Eukaryota</taxon>
        <taxon>Fungi</taxon>
        <taxon>Dikarya</taxon>
        <taxon>Ascomycota</taxon>
        <taxon>Pezizomycotina</taxon>
        <taxon>Dothideomycetes</taxon>
        <taxon>Dothideomycetidae</taxon>
        <taxon>Mycosphaerellales</taxon>
        <taxon>Mycosphaerellaceae</taxon>
        <taxon>Cercospora</taxon>
    </lineage>
</organism>
<dbReference type="Proteomes" id="UP001302367">
    <property type="component" value="Chromosome 4"/>
</dbReference>
<dbReference type="EMBL" id="CP134187">
    <property type="protein sequence ID" value="WPB01347.1"/>
    <property type="molecule type" value="Genomic_DNA"/>
</dbReference>
<dbReference type="GO" id="GO:0004190">
    <property type="term" value="F:aspartic-type endopeptidase activity"/>
    <property type="evidence" value="ECO:0007669"/>
    <property type="project" value="InterPro"/>
</dbReference>
<evidence type="ECO:0000256" key="2">
    <source>
        <dbReference type="SAM" id="SignalP"/>
    </source>
</evidence>
<reference evidence="3 5" key="1">
    <citation type="submission" date="2015-10" db="EMBL/GenBank/DDBJ databases">
        <title>The cercosporin biosynthetic gene cluster was horizontally transferred to several fungal lineages and shown to be expanded in Cercospora beticola based on microsynteny with recipient genomes.</title>
        <authorList>
            <person name="De Jonge R."/>
            <person name="Ebert M.K."/>
            <person name="Suttle J.C."/>
            <person name="Jurick Ii W.M."/>
            <person name="Secor G.A."/>
            <person name="Thomma B.P."/>
            <person name="Van De Peer Y."/>
            <person name="Bolton M.D."/>
        </authorList>
    </citation>
    <scope>NUCLEOTIDE SEQUENCE [LARGE SCALE GENOMIC DNA]</scope>
    <source>
        <strain evidence="3 5">09-40</strain>
    </source>
</reference>
<evidence type="ECO:0000313" key="4">
    <source>
        <dbReference type="EMBL" id="WPB01347.1"/>
    </source>
</evidence>
<feature type="compositionally biased region" description="Basic and acidic residues" evidence="1">
    <location>
        <begin position="161"/>
        <end position="174"/>
    </location>
</feature>
<keyword evidence="6" id="KW-1185">Reference proteome</keyword>
<reference evidence="4 6" key="2">
    <citation type="submission" date="2023-09" db="EMBL/GenBank/DDBJ databases">
        <title>Complete-Gapless Cercospora beticola genome.</title>
        <authorList>
            <person name="Wyatt N.A."/>
            <person name="Spanner R.E."/>
            <person name="Bolton M.D."/>
        </authorList>
    </citation>
    <scope>NUCLEOTIDE SEQUENCE [LARGE SCALE GENOMIC DNA]</scope>
    <source>
        <strain evidence="4">Cb09-40</strain>
    </source>
</reference>
<evidence type="ECO:0000256" key="1">
    <source>
        <dbReference type="SAM" id="MobiDB-lite"/>
    </source>
</evidence>
<feature type="compositionally biased region" description="Basic and acidic residues" evidence="1">
    <location>
        <begin position="400"/>
        <end position="411"/>
    </location>
</feature>
<proteinExistence type="predicted"/>
<dbReference type="GO" id="GO:0006508">
    <property type="term" value="P:proteolysis"/>
    <property type="evidence" value="ECO:0007669"/>
    <property type="project" value="InterPro"/>
</dbReference>
<accession>A0A2G5HKA1</accession>
<dbReference type="InterPro" id="IPR001969">
    <property type="entry name" value="Aspartic_peptidase_AS"/>
</dbReference>
<sequence length="441" mass="48475">MSGMEIAGLVLSVFPFAVKALEEAVDIIDKYDNTTKHSNFNLRQFGRSKAKRLADLRNRTRDAMLDYQTAHLNLTTLLATDAQERLSSAELARVDHLCKSSLALCSMLYAESDQLLRPGRKEKAKEASIDSMVSMILKMTDRMNRECAILEQPLERHPFDSELRGSSVYRDRNKSRQPTSSSGNPDDAFASDLDSQGTADSDLPTDPDSVSMGPFSYSFPEVPTISSTFEAGAEAVIDDPSVNKAERLVLVDMENGQSKEVTALLDTGATVNCVAEADVLLLGTEANIRKLPHPKPIRIANDEDIEATHVLKCRWYFPGKVTAYTHIFHIVPGLPRSLVICQQVIFQHNFLTENIELCSLGLPKELKAAPELYVLGMATQTRAKKEEQSQQAKAAMKANEAQRRQELEDMKQAFARRAAAAASSSAASASTQQSGSSSTQT</sequence>
<dbReference type="Proteomes" id="UP000230605">
    <property type="component" value="Chromosome 4"/>
</dbReference>
<keyword evidence="2" id="KW-0732">Signal</keyword>
<feature type="chain" id="PRO_5013713961" description="Peptidase A2 domain-containing protein" evidence="2">
    <location>
        <begin position="21"/>
        <end position="441"/>
    </location>
</feature>
<dbReference type="CDD" id="cd00303">
    <property type="entry name" value="retropepsin_like"/>
    <property type="match status" value="1"/>
</dbReference>
<evidence type="ECO:0008006" key="7">
    <source>
        <dbReference type="Google" id="ProtNLM"/>
    </source>
</evidence>